<dbReference type="RefSeq" id="WP_233734450.1">
    <property type="nucleotide sequence ID" value="NZ_JAJVCN010000005.1"/>
</dbReference>
<evidence type="ECO:0000313" key="4">
    <source>
        <dbReference type="Proteomes" id="UP001521150"/>
    </source>
</evidence>
<evidence type="ECO:0000259" key="2">
    <source>
        <dbReference type="Pfam" id="PF02481"/>
    </source>
</evidence>
<dbReference type="PANTHER" id="PTHR43022:SF1">
    <property type="entry name" value="PROTEIN SMF"/>
    <property type="match status" value="1"/>
</dbReference>
<dbReference type="Gene3D" id="3.40.50.450">
    <property type="match status" value="1"/>
</dbReference>
<keyword evidence="4" id="KW-1185">Reference proteome</keyword>
<comment type="caution">
    <text evidence="3">The sequence shown here is derived from an EMBL/GenBank/DDBJ whole genome shotgun (WGS) entry which is preliminary data.</text>
</comment>
<dbReference type="NCBIfam" id="TIGR00732">
    <property type="entry name" value="dprA"/>
    <property type="match status" value="1"/>
</dbReference>
<feature type="domain" description="Smf/DprA SLOG" evidence="2">
    <location>
        <begin position="75"/>
        <end position="288"/>
    </location>
</feature>
<dbReference type="PANTHER" id="PTHR43022">
    <property type="entry name" value="PROTEIN SMF"/>
    <property type="match status" value="1"/>
</dbReference>
<protein>
    <submittedName>
        <fullName evidence="3">DNA-processing protein DprA</fullName>
    </submittedName>
</protein>
<evidence type="ECO:0000256" key="1">
    <source>
        <dbReference type="ARBA" id="ARBA00006525"/>
    </source>
</evidence>
<dbReference type="SUPFAM" id="SSF102405">
    <property type="entry name" value="MCP/YpsA-like"/>
    <property type="match status" value="1"/>
</dbReference>
<name>A0ABS8ZWP4_9PSEU</name>
<accession>A0ABS8ZWP4</accession>
<dbReference type="Proteomes" id="UP001521150">
    <property type="component" value="Unassembled WGS sequence"/>
</dbReference>
<gene>
    <name evidence="3" type="primary">dprA</name>
    <name evidence="3" type="ORF">LWC34_54135</name>
</gene>
<dbReference type="InterPro" id="IPR057666">
    <property type="entry name" value="DrpA_SLOG"/>
</dbReference>
<organism evidence="3 4">
    <name type="scientific">Kibdelosporangium philippinense</name>
    <dbReference type="NCBI Taxonomy" id="211113"/>
    <lineage>
        <taxon>Bacteria</taxon>
        <taxon>Bacillati</taxon>
        <taxon>Actinomycetota</taxon>
        <taxon>Actinomycetes</taxon>
        <taxon>Pseudonocardiales</taxon>
        <taxon>Pseudonocardiaceae</taxon>
        <taxon>Kibdelosporangium</taxon>
    </lineage>
</organism>
<sequence length="294" mass="30360">MPLTDPQHARLLLLYAAEPPAPALHDFVAAHGPIDAVERIRAGTAPPAALAEITRPDPQLDDALRAIDAETAMLVTPEDDDWPLGRLAGMAGHGLGTPLALWTRGSASLTELTGTAVTVTGTRFTTGYGDTIAADLAYDLAQTGVTILTGGALGIDGAAHRAALAGEGRTVVVLPCGIDQTYPPQHTRLFAQVVEHGGLLVSEYPIGALAVQSRLATRCRLLAALSAATVIVEAGQRSSALATAKAARTLGRRVYGVPGPITAGTSAGVIELLRTGQATVISSAEHIHYQEGLR</sequence>
<dbReference type="EMBL" id="JAJVCN010000005">
    <property type="protein sequence ID" value="MCE7011698.1"/>
    <property type="molecule type" value="Genomic_DNA"/>
</dbReference>
<dbReference type="Pfam" id="PF02481">
    <property type="entry name" value="DNA_processg_A"/>
    <property type="match status" value="1"/>
</dbReference>
<comment type="similarity">
    <text evidence="1">Belongs to the DprA/Smf family.</text>
</comment>
<dbReference type="InterPro" id="IPR003488">
    <property type="entry name" value="DprA"/>
</dbReference>
<reference evidence="3 4" key="1">
    <citation type="submission" date="2021-12" db="EMBL/GenBank/DDBJ databases">
        <title>Genome sequence of Kibdelosporangium philippinense ATCC 49844.</title>
        <authorList>
            <person name="Fedorov E.A."/>
            <person name="Omeragic M."/>
            <person name="Shalygina K.F."/>
            <person name="Maclea K.S."/>
        </authorList>
    </citation>
    <scope>NUCLEOTIDE SEQUENCE [LARGE SCALE GENOMIC DNA]</scope>
    <source>
        <strain evidence="3 4">ATCC 49844</strain>
    </source>
</reference>
<proteinExistence type="inferred from homology"/>
<evidence type="ECO:0000313" key="3">
    <source>
        <dbReference type="EMBL" id="MCE7011698.1"/>
    </source>
</evidence>